<organism evidence="1">
    <name type="scientific">Sesamum calycinum</name>
    <dbReference type="NCBI Taxonomy" id="2727403"/>
    <lineage>
        <taxon>Eukaryota</taxon>
        <taxon>Viridiplantae</taxon>
        <taxon>Streptophyta</taxon>
        <taxon>Embryophyta</taxon>
        <taxon>Tracheophyta</taxon>
        <taxon>Spermatophyta</taxon>
        <taxon>Magnoliopsida</taxon>
        <taxon>eudicotyledons</taxon>
        <taxon>Gunneridae</taxon>
        <taxon>Pentapetalae</taxon>
        <taxon>asterids</taxon>
        <taxon>lamiids</taxon>
        <taxon>Lamiales</taxon>
        <taxon>Pedaliaceae</taxon>
        <taxon>Sesamum</taxon>
    </lineage>
</organism>
<evidence type="ECO:0000313" key="1">
    <source>
        <dbReference type="EMBL" id="KAL0324637.1"/>
    </source>
</evidence>
<dbReference type="AlphaFoldDB" id="A0AAW2M0U3"/>
<dbReference type="CDD" id="cd09272">
    <property type="entry name" value="RNase_HI_RT_Ty1"/>
    <property type="match status" value="1"/>
</dbReference>
<reference evidence="1" key="1">
    <citation type="submission" date="2020-06" db="EMBL/GenBank/DDBJ databases">
        <authorList>
            <person name="Li T."/>
            <person name="Hu X."/>
            <person name="Zhang T."/>
            <person name="Song X."/>
            <person name="Zhang H."/>
            <person name="Dai N."/>
            <person name="Sheng W."/>
            <person name="Hou X."/>
            <person name="Wei L."/>
        </authorList>
    </citation>
    <scope>NUCLEOTIDE SEQUENCE</scope>
    <source>
        <strain evidence="1">KEN8</strain>
        <tissue evidence="1">Leaf</tissue>
    </source>
</reference>
<gene>
    <name evidence="1" type="ORF">Scaly_2430800</name>
</gene>
<name>A0AAW2M0U3_9LAMI</name>
<accession>A0AAW2M0U3</accession>
<dbReference type="PANTHER" id="PTHR11439:SF496">
    <property type="entry name" value="RNA-DIRECTED DNA POLYMERASE"/>
    <property type="match status" value="1"/>
</dbReference>
<reference evidence="1" key="2">
    <citation type="journal article" date="2024" name="Plant">
        <title>Genomic evolution and insights into agronomic trait innovations of Sesamum species.</title>
        <authorList>
            <person name="Miao H."/>
            <person name="Wang L."/>
            <person name="Qu L."/>
            <person name="Liu H."/>
            <person name="Sun Y."/>
            <person name="Le M."/>
            <person name="Wang Q."/>
            <person name="Wei S."/>
            <person name="Zheng Y."/>
            <person name="Lin W."/>
            <person name="Duan Y."/>
            <person name="Cao H."/>
            <person name="Xiong S."/>
            <person name="Wang X."/>
            <person name="Wei L."/>
            <person name="Li C."/>
            <person name="Ma Q."/>
            <person name="Ju M."/>
            <person name="Zhao R."/>
            <person name="Li G."/>
            <person name="Mu C."/>
            <person name="Tian Q."/>
            <person name="Mei H."/>
            <person name="Zhang T."/>
            <person name="Gao T."/>
            <person name="Zhang H."/>
        </authorList>
    </citation>
    <scope>NUCLEOTIDE SEQUENCE</scope>
    <source>
        <strain evidence="1">KEN8</strain>
    </source>
</reference>
<comment type="caution">
    <text evidence="1">The sequence shown here is derived from an EMBL/GenBank/DDBJ whole genome shotgun (WGS) entry which is preliminary data.</text>
</comment>
<proteinExistence type="predicted"/>
<protein>
    <submittedName>
        <fullName evidence="1">Secreted RxLR effector protein</fullName>
    </submittedName>
</protein>
<sequence>MLFLISIFDMPPQRHFLGSRWPSGSSVHSHGITMLSLVKKFDDLKAELDNDMYIDVILQVFDTGCEAHICNDLQGYTLATATKLLNMALSKTVPQMPYEIWHSKPTSYKYLRVWGSPVYIKRLVENKLGRPENHDHLIDDILLIGNDVKMLSNIKAWLSAQFFMKDMGEASYILGYSDASFQTDGDDAKSQSGFVFKLNGGVVAWKSSKQATTVDSTTEAEYIVALKAAKEAVWMKN</sequence>
<dbReference type="EMBL" id="JACGWM010000015">
    <property type="protein sequence ID" value="KAL0324637.1"/>
    <property type="molecule type" value="Genomic_DNA"/>
</dbReference>
<dbReference type="PANTHER" id="PTHR11439">
    <property type="entry name" value="GAG-POL-RELATED RETROTRANSPOSON"/>
    <property type="match status" value="1"/>
</dbReference>